<feature type="transmembrane region" description="Helical" evidence="5">
    <location>
        <begin position="53"/>
        <end position="80"/>
    </location>
</feature>
<keyword evidence="3 5" id="KW-1133">Transmembrane helix</keyword>
<dbReference type="InParanoid" id="A0A0C3DXY2"/>
<evidence type="ECO:0000313" key="7">
    <source>
        <dbReference type="EMBL" id="KIN06978.1"/>
    </source>
</evidence>
<dbReference type="STRING" id="913774.A0A0C3DXY2"/>
<dbReference type="PROSITE" id="PS50850">
    <property type="entry name" value="MFS"/>
    <property type="match status" value="1"/>
</dbReference>
<dbReference type="InterPro" id="IPR036259">
    <property type="entry name" value="MFS_trans_sf"/>
</dbReference>
<dbReference type="GO" id="GO:0022857">
    <property type="term" value="F:transmembrane transporter activity"/>
    <property type="evidence" value="ECO:0007669"/>
    <property type="project" value="InterPro"/>
</dbReference>
<feature type="transmembrane region" description="Helical" evidence="5">
    <location>
        <begin position="100"/>
        <end position="122"/>
    </location>
</feature>
<dbReference type="InterPro" id="IPR020846">
    <property type="entry name" value="MFS_dom"/>
</dbReference>
<reference evidence="8" key="2">
    <citation type="submission" date="2015-01" db="EMBL/GenBank/DDBJ databases">
        <title>Evolutionary Origins and Diversification of the Mycorrhizal Mutualists.</title>
        <authorList>
            <consortium name="DOE Joint Genome Institute"/>
            <consortium name="Mycorrhizal Genomics Consortium"/>
            <person name="Kohler A."/>
            <person name="Kuo A."/>
            <person name="Nagy L.G."/>
            <person name="Floudas D."/>
            <person name="Copeland A."/>
            <person name="Barry K.W."/>
            <person name="Cichocki N."/>
            <person name="Veneault-Fourrey C."/>
            <person name="LaButti K."/>
            <person name="Lindquist E.A."/>
            <person name="Lipzen A."/>
            <person name="Lundell T."/>
            <person name="Morin E."/>
            <person name="Murat C."/>
            <person name="Riley R."/>
            <person name="Ohm R."/>
            <person name="Sun H."/>
            <person name="Tunlid A."/>
            <person name="Henrissat B."/>
            <person name="Grigoriev I.V."/>
            <person name="Hibbett D.S."/>
            <person name="Martin F."/>
        </authorList>
    </citation>
    <scope>NUCLEOTIDE SEQUENCE [LARGE SCALE GENOMIC DNA]</scope>
    <source>
        <strain evidence="8">Zn</strain>
    </source>
</reference>
<keyword evidence="4 5" id="KW-0472">Membrane</keyword>
<evidence type="ECO:0000256" key="1">
    <source>
        <dbReference type="ARBA" id="ARBA00004141"/>
    </source>
</evidence>
<dbReference type="OrthoDB" id="5215911at2759"/>
<feature type="domain" description="Major facilitator superfamily (MFS) profile" evidence="6">
    <location>
        <begin position="45"/>
        <end position="516"/>
    </location>
</feature>
<feature type="transmembrane region" description="Helical" evidence="5">
    <location>
        <begin position="396"/>
        <end position="417"/>
    </location>
</feature>
<feature type="transmembrane region" description="Helical" evidence="5">
    <location>
        <begin position="129"/>
        <end position="146"/>
    </location>
</feature>
<dbReference type="EMBL" id="KN832870">
    <property type="protein sequence ID" value="KIN06978.1"/>
    <property type="molecule type" value="Genomic_DNA"/>
</dbReference>
<gene>
    <name evidence="7" type="ORF">OIDMADRAFT_108523</name>
</gene>
<dbReference type="Pfam" id="PF07690">
    <property type="entry name" value="MFS_1"/>
    <property type="match status" value="1"/>
</dbReference>
<dbReference type="PANTHER" id="PTHR23502">
    <property type="entry name" value="MAJOR FACILITATOR SUPERFAMILY"/>
    <property type="match status" value="1"/>
</dbReference>
<evidence type="ECO:0000256" key="5">
    <source>
        <dbReference type="SAM" id="Phobius"/>
    </source>
</evidence>
<comment type="subcellular location">
    <subcellularLocation>
        <location evidence="1">Membrane</location>
        <topology evidence="1">Multi-pass membrane protein</topology>
    </subcellularLocation>
</comment>
<organism evidence="7 8">
    <name type="scientific">Oidiodendron maius (strain Zn)</name>
    <dbReference type="NCBI Taxonomy" id="913774"/>
    <lineage>
        <taxon>Eukaryota</taxon>
        <taxon>Fungi</taxon>
        <taxon>Dikarya</taxon>
        <taxon>Ascomycota</taxon>
        <taxon>Pezizomycotina</taxon>
        <taxon>Leotiomycetes</taxon>
        <taxon>Leotiomycetes incertae sedis</taxon>
        <taxon>Myxotrichaceae</taxon>
        <taxon>Oidiodendron</taxon>
    </lineage>
</organism>
<keyword evidence="2 5" id="KW-0812">Transmembrane</keyword>
<dbReference type="GO" id="GO:0005886">
    <property type="term" value="C:plasma membrane"/>
    <property type="evidence" value="ECO:0007669"/>
    <property type="project" value="TreeGrafter"/>
</dbReference>
<dbReference type="InterPro" id="IPR011701">
    <property type="entry name" value="MFS"/>
</dbReference>
<keyword evidence="8" id="KW-1185">Reference proteome</keyword>
<protein>
    <recommendedName>
        <fullName evidence="6">Major facilitator superfamily (MFS) profile domain-containing protein</fullName>
    </recommendedName>
</protein>
<feature type="transmembrane region" description="Helical" evidence="5">
    <location>
        <begin position="488"/>
        <end position="511"/>
    </location>
</feature>
<evidence type="ECO:0000256" key="3">
    <source>
        <dbReference type="ARBA" id="ARBA00022989"/>
    </source>
</evidence>
<reference evidence="7 8" key="1">
    <citation type="submission" date="2014-04" db="EMBL/GenBank/DDBJ databases">
        <authorList>
            <consortium name="DOE Joint Genome Institute"/>
            <person name="Kuo A."/>
            <person name="Martino E."/>
            <person name="Perotto S."/>
            <person name="Kohler A."/>
            <person name="Nagy L.G."/>
            <person name="Floudas D."/>
            <person name="Copeland A."/>
            <person name="Barry K.W."/>
            <person name="Cichocki N."/>
            <person name="Veneault-Fourrey C."/>
            <person name="LaButti K."/>
            <person name="Lindquist E.A."/>
            <person name="Lipzen A."/>
            <person name="Lundell T."/>
            <person name="Morin E."/>
            <person name="Murat C."/>
            <person name="Sun H."/>
            <person name="Tunlid A."/>
            <person name="Henrissat B."/>
            <person name="Grigoriev I.V."/>
            <person name="Hibbett D.S."/>
            <person name="Martin F."/>
            <person name="Nordberg H.P."/>
            <person name="Cantor M.N."/>
            <person name="Hua S.X."/>
        </authorList>
    </citation>
    <scope>NUCLEOTIDE SEQUENCE [LARGE SCALE GENOMIC DNA]</scope>
    <source>
        <strain evidence="7 8">Zn</strain>
    </source>
</reference>
<feature type="transmembrane region" description="Helical" evidence="5">
    <location>
        <begin position="217"/>
        <end position="237"/>
    </location>
</feature>
<accession>A0A0C3DXY2</accession>
<feature type="transmembrane region" description="Helical" evidence="5">
    <location>
        <begin position="461"/>
        <end position="482"/>
    </location>
</feature>
<evidence type="ECO:0000256" key="4">
    <source>
        <dbReference type="ARBA" id="ARBA00023136"/>
    </source>
</evidence>
<evidence type="ECO:0000259" key="6">
    <source>
        <dbReference type="PROSITE" id="PS50850"/>
    </source>
</evidence>
<sequence length="539" mass="59235">MSPSDTIEPVIAPGGERLGTLRLRHEATQEIILVPTPSQDPADPLNWPTAYKYYVAGLTSWAIFLCTFFTSGPAITIPQMTIDFFGPPGPSFLHNVAKTAYFFTVTALMMGVSNLIWAPLMVKYGRRPVYVASFTLYAATSIWSAVADSYSTMLVSRALMGFAAGAGEVLGPLTIADIFFVHQRGTMMVMYTCMLNFGTSLGTVVAGLITIDRSWRVVFWVSFALTGATAVLVFLTLPETLYVRNAVISTDIGDADGKQETSGEYIEDVVADRLQQHVGQRPSIMEIVSKPPFKQFTRESIWRVAFRPIILICLPSVLWASLVLSVVVGFLVAISSNLATAFSLTYNFSTWQTGLCMISGVIGSIIAIFFGGYLSDACADYLTRRNGGIREPEMRLPLMAISLITGPLSLVLYGVGIGSQLHWIVPVIGLGLLTFTIVQAANISVVYMIDCYRPIAGEVTITQYAFKSLIGFLLSFYTNPWIEQSGYAAAFGEMAAIFGAVLLGMIPFYFFGKTWRRISWNWPVVQKLAYWHSDRDVGE</sequence>
<feature type="transmembrane region" description="Helical" evidence="5">
    <location>
        <begin position="423"/>
        <end position="449"/>
    </location>
</feature>
<dbReference type="Gene3D" id="1.20.1250.20">
    <property type="entry name" value="MFS general substrate transporter like domains"/>
    <property type="match status" value="1"/>
</dbReference>
<proteinExistence type="predicted"/>
<feature type="transmembrane region" description="Helical" evidence="5">
    <location>
        <begin position="351"/>
        <end position="375"/>
    </location>
</feature>
<name>A0A0C3DXY2_OIDMZ</name>
<dbReference type="AlphaFoldDB" id="A0A0C3DXY2"/>
<dbReference type="HOGENOM" id="CLU_008455_13_6_1"/>
<feature type="transmembrane region" description="Helical" evidence="5">
    <location>
        <begin position="188"/>
        <end position="211"/>
    </location>
</feature>
<dbReference type="PANTHER" id="PTHR23502:SF34">
    <property type="entry name" value="PROTEIN HOL1"/>
    <property type="match status" value="1"/>
</dbReference>
<evidence type="ECO:0000313" key="8">
    <source>
        <dbReference type="Proteomes" id="UP000054321"/>
    </source>
</evidence>
<evidence type="ECO:0000256" key="2">
    <source>
        <dbReference type="ARBA" id="ARBA00022692"/>
    </source>
</evidence>
<dbReference type="SUPFAM" id="SSF103473">
    <property type="entry name" value="MFS general substrate transporter"/>
    <property type="match status" value="1"/>
</dbReference>
<feature type="transmembrane region" description="Helical" evidence="5">
    <location>
        <begin position="158"/>
        <end position="181"/>
    </location>
</feature>
<dbReference type="Proteomes" id="UP000054321">
    <property type="component" value="Unassembled WGS sequence"/>
</dbReference>
<feature type="transmembrane region" description="Helical" evidence="5">
    <location>
        <begin position="304"/>
        <end position="331"/>
    </location>
</feature>